<sequence length="264" mass="30163">MAATERWHERTLQDGEWLCANFGNLTLVVLSILEEWRVAPLYGSQCDCLIDAKMPPDDLPWQRWDRGEKDVKLRFRPVFPDRPVIIRPRSPLNLSPRARATFYVGIPAFIELNAHSEGQYERLNAWPSDPPSNTWHGTPISGTLCYSVKTRARRQFVPEDWQEMSIISTIEIANSGSHSRPFERLFYETGHLSVFEHYGRLWSNHARIRTGEKDDSLSGVTFASKPFGEATGGVELTAPRLGRVRRSMLKEAFSTFLGVTHPHD</sequence>
<dbReference type="Proteomes" id="UP001320876">
    <property type="component" value="Unassembled WGS sequence"/>
</dbReference>
<proteinExistence type="predicted"/>
<organism evidence="1 2">
    <name type="scientific">Luteolibacter arcticus</name>
    <dbReference type="NCBI Taxonomy" id="1581411"/>
    <lineage>
        <taxon>Bacteria</taxon>
        <taxon>Pseudomonadati</taxon>
        <taxon>Verrucomicrobiota</taxon>
        <taxon>Verrucomicrobiia</taxon>
        <taxon>Verrucomicrobiales</taxon>
        <taxon>Verrucomicrobiaceae</taxon>
        <taxon>Luteolibacter</taxon>
    </lineage>
</organism>
<dbReference type="EMBL" id="JAPDDT010000001">
    <property type="protein sequence ID" value="MCW1920938.1"/>
    <property type="molecule type" value="Genomic_DNA"/>
</dbReference>
<dbReference type="InterPro" id="IPR007366">
    <property type="entry name" value="DUF432"/>
</dbReference>
<dbReference type="RefSeq" id="WP_264485047.1">
    <property type="nucleotide sequence ID" value="NZ_JAPDDT010000001.1"/>
</dbReference>
<gene>
    <name evidence="1" type="ORF">OKA05_00130</name>
</gene>
<evidence type="ECO:0000313" key="2">
    <source>
        <dbReference type="Proteomes" id="UP001320876"/>
    </source>
</evidence>
<keyword evidence="2" id="KW-1185">Reference proteome</keyword>
<name>A0ABT3GC01_9BACT</name>
<protein>
    <submittedName>
        <fullName evidence="1">DUF432 domain-containing protein</fullName>
    </submittedName>
</protein>
<dbReference type="Pfam" id="PF04254">
    <property type="entry name" value="DUF432"/>
    <property type="match status" value="1"/>
</dbReference>
<accession>A0ABT3GC01</accession>
<comment type="caution">
    <text evidence="1">The sequence shown here is derived from an EMBL/GenBank/DDBJ whole genome shotgun (WGS) entry which is preliminary data.</text>
</comment>
<evidence type="ECO:0000313" key="1">
    <source>
        <dbReference type="EMBL" id="MCW1920938.1"/>
    </source>
</evidence>
<reference evidence="1 2" key="1">
    <citation type="submission" date="2022-10" db="EMBL/GenBank/DDBJ databases">
        <title>Luteolibacter arcticus strain CCTCC AB 2014275, whole genome shotgun sequencing project.</title>
        <authorList>
            <person name="Zhao G."/>
            <person name="Shen L."/>
        </authorList>
    </citation>
    <scope>NUCLEOTIDE SEQUENCE [LARGE SCALE GENOMIC DNA]</scope>
    <source>
        <strain evidence="1 2">CCTCC AB 2014275</strain>
    </source>
</reference>